<dbReference type="EMBL" id="BARW01022789">
    <property type="protein sequence ID" value="GAI88910.1"/>
    <property type="molecule type" value="Genomic_DNA"/>
</dbReference>
<feature type="region of interest" description="Disordered" evidence="1">
    <location>
        <begin position="40"/>
        <end position="66"/>
    </location>
</feature>
<comment type="caution">
    <text evidence="2">The sequence shown here is derived from an EMBL/GenBank/DDBJ whole genome shotgun (WGS) entry which is preliminary data.</text>
</comment>
<proteinExistence type="predicted"/>
<sequence length="153" mass="16473">MTNMVTTKNIRIKMKNGKTRLQRVQVLASGKYKFIKNLKKSGSSRGAPSKKTSKKGKTTANNKGGKGILGSYGAIGLVEDLGIGYIGAQALMGMGYPLESALPMTRLVQGVAGKALNRRGKGRLQYAVLDLIDVYLIRKGINLSQGISLKAWM</sequence>
<accession>X1TMX2</accession>
<evidence type="ECO:0000313" key="2">
    <source>
        <dbReference type="EMBL" id="GAI88910.1"/>
    </source>
</evidence>
<name>X1TMX2_9ZZZZ</name>
<gene>
    <name evidence="2" type="ORF">S12H4_37942</name>
</gene>
<dbReference type="AlphaFoldDB" id="X1TMX2"/>
<reference evidence="2" key="1">
    <citation type="journal article" date="2014" name="Front. Microbiol.">
        <title>High frequency of phylogenetically diverse reductive dehalogenase-homologous genes in deep subseafloor sedimentary metagenomes.</title>
        <authorList>
            <person name="Kawai M."/>
            <person name="Futagami T."/>
            <person name="Toyoda A."/>
            <person name="Takaki Y."/>
            <person name="Nishi S."/>
            <person name="Hori S."/>
            <person name="Arai W."/>
            <person name="Tsubouchi T."/>
            <person name="Morono Y."/>
            <person name="Uchiyama I."/>
            <person name="Ito T."/>
            <person name="Fujiyama A."/>
            <person name="Inagaki F."/>
            <person name="Takami H."/>
        </authorList>
    </citation>
    <scope>NUCLEOTIDE SEQUENCE</scope>
    <source>
        <strain evidence="2">Expedition CK06-06</strain>
    </source>
</reference>
<organism evidence="2">
    <name type="scientific">marine sediment metagenome</name>
    <dbReference type="NCBI Taxonomy" id="412755"/>
    <lineage>
        <taxon>unclassified sequences</taxon>
        <taxon>metagenomes</taxon>
        <taxon>ecological metagenomes</taxon>
    </lineage>
</organism>
<protein>
    <submittedName>
        <fullName evidence="2">Uncharacterized protein</fullName>
    </submittedName>
</protein>
<evidence type="ECO:0000256" key="1">
    <source>
        <dbReference type="SAM" id="MobiDB-lite"/>
    </source>
</evidence>